<name>A0A1M5FFU0_9HYPH</name>
<evidence type="ECO:0000256" key="2">
    <source>
        <dbReference type="ARBA" id="ARBA00019418"/>
    </source>
</evidence>
<dbReference type="PANTHER" id="PTHR12469:SF2">
    <property type="entry name" value="SUCCINATE DEHYDROGENASE ASSEMBLY FACTOR 2, MITOCHONDRIAL"/>
    <property type="match status" value="1"/>
</dbReference>
<proteinExistence type="inferred from homology"/>
<dbReference type="OrthoDB" id="9807264at2"/>
<protein>
    <recommendedName>
        <fullName evidence="2">FAD assembly factor SdhE</fullName>
    </recommendedName>
</protein>
<dbReference type="PANTHER" id="PTHR12469">
    <property type="entry name" value="PROTEIN EMI5 HOMOLOG, MITOCHONDRIAL"/>
    <property type="match status" value="1"/>
</dbReference>
<gene>
    <name evidence="4" type="ORF">SAMN02745157_3036</name>
</gene>
<dbReference type="STRING" id="1122133.SAMN02745157_3036"/>
<dbReference type="Proteomes" id="UP000184485">
    <property type="component" value="Unassembled WGS sequence"/>
</dbReference>
<keyword evidence="3" id="KW-0143">Chaperone</keyword>
<evidence type="ECO:0000313" key="5">
    <source>
        <dbReference type="Proteomes" id="UP000184485"/>
    </source>
</evidence>
<accession>A0A1M5FFU0</accession>
<dbReference type="GO" id="GO:0006099">
    <property type="term" value="P:tricarboxylic acid cycle"/>
    <property type="evidence" value="ECO:0007669"/>
    <property type="project" value="TreeGrafter"/>
</dbReference>
<sequence>MSGAVSPGEGLDVHRRRTHFRAWHRGMREMDLILGRFADANIAGLSLDELDAFDALMEEQDRDIFAWLTGEITTPAASDTPFFRKLAAFTGATLR</sequence>
<dbReference type="InterPro" id="IPR036714">
    <property type="entry name" value="SDH_sf"/>
</dbReference>
<keyword evidence="5" id="KW-1185">Reference proteome</keyword>
<comment type="similarity">
    <text evidence="1">Belongs to the SdhE FAD assembly factor family.</text>
</comment>
<evidence type="ECO:0000313" key="4">
    <source>
        <dbReference type="EMBL" id="SHF90400.1"/>
    </source>
</evidence>
<dbReference type="InterPro" id="IPR005631">
    <property type="entry name" value="SDH"/>
</dbReference>
<dbReference type="Gene3D" id="1.10.150.250">
    <property type="entry name" value="Flavinator of succinate dehydrogenase"/>
    <property type="match status" value="1"/>
</dbReference>
<organism evidence="4 5">
    <name type="scientific">Kaistia soli DSM 19436</name>
    <dbReference type="NCBI Taxonomy" id="1122133"/>
    <lineage>
        <taxon>Bacteria</taxon>
        <taxon>Pseudomonadati</taxon>
        <taxon>Pseudomonadota</taxon>
        <taxon>Alphaproteobacteria</taxon>
        <taxon>Hyphomicrobiales</taxon>
        <taxon>Kaistiaceae</taxon>
        <taxon>Kaistia</taxon>
    </lineage>
</organism>
<reference evidence="4 5" key="1">
    <citation type="submission" date="2016-11" db="EMBL/GenBank/DDBJ databases">
        <authorList>
            <person name="Jaros S."/>
            <person name="Januszkiewicz K."/>
            <person name="Wedrychowicz H."/>
        </authorList>
    </citation>
    <scope>NUCLEOTIDE SEQUENCE [LARGE SCALE GENOMIC DNA]</scope>
    <source>
        <strain evidence="4 5">DSM 19436</strain>
    </source>
</reference>
<dbReference type="Pfam" id="PF03937">
    <property type="entry name" value="Sdh5"/>
    <property type="match status" value="1"/>
</dbReference>
<dbReference type="SUPFAM" id="SSF109910">
    <property type="entry name" value="YgfY-like"/>
    <property type="match status" value="1"/>
</dbReference>
<evidence type="ECO:0000256" key="3">
    <source>
        <dbReference type="ARBA" id="ARBA00023186"/>
    </source>
</evidence>
<evidence type="ECO:0000256" key="1">
    <source>
        <dbReference type="ARBA" id="ARBA00008571"/>
    </source>
</evidence>
<dbReference type="RefSeq" id="WP_073055488.1">
    <property type="nucleotide sequence ID" value="NZ_FQUP01000003.1"/>
</dbReference>
<dbReference type="AlphaFoldDB" id="A0A1M5FFU0"/>
<dbReference type="EMBL" id="FQUP01000003">
    <property type="protein sequence ID" value="SHF90400.1"/>
    <property type="molecule type" value="Genomic_DNA"/>
</dbReference>